<dbReference type="Proteomes" id="UP001498238">
    <property type="component" value="Unassembled WGS sequence"/>
</dbReference>
<comment type="caution">
    <text evidence="2">The sequence shown here is derived from an EMBL/GenBank/DDBJ whole genome shotgun (WGS) entry which is preliminary data.</text>
</comment>
<feature type="region of interest" description="Disordered" evidence="1">
    <location>
        <begin position="1"/>
        <end position="25"/>
    </location>
</feature>
<gene>
    <name evidence="2" type="ORF">NCCP602_17600</name>
</gene>
<sequence length="56" mass="6100">MLDETGALEHPKVLAHAGATDRQSVGEFADGKRPLAQRLHDASPHRFAQCVEDDFG</sequence>
<dbReference type="EMBL" id="BAAAAF010000005">
    <property type="protein sequence ID" value="GAA0035799.1"/>
    <property type="molecule type" value="Genomic_DNA"/>
</dbReference>
<reference evidence="2 3" key="1">
    <citation type="submission" date="2024-01" db="EMBL/GenBank/DDBJ databases">
        <title>Characterization of antibiotic resistant novel bacterial strains and their environmental applications.</title>
        <authorList>
            <person name="Manzoor S."/>
            <person name="Abbas S."/>
            <person name="Arshad M."/>
            <person name="Ahmed I."/>
        </authorList>
    </citation>
    <scope>NUCLEOTIDE SEQUENCE [LARGE SCALE GENOMIC DNA]</scope>
    <source>
        <strain evidence="2 3">NCCP-602</strain>
    </source>
</reference>
<evidence type="ECO:0000256" key="1">
    <source>
        <dbReference type="SAM" id="MobiDB-lite"/>
    </source>
</evidence>
<proteinExistence type="predicted"/>
<name>A0ABN0SNK9_9MICO</name>
<protein>
    <submittedName>
        <fullName evidence="2">Uncharacterized protein</fullName>
    </submittedName>
</protein>
<keyword evidence="3" id="KW-1185">Reference proteome</keyword>
<accession>A0ABN0SNK9</accession>
<organism evidence="2 3">
    <name type="scientific">Brevibacterium metallidurans</name>
    <dbReference type="NCBI Taxonomy" id="1482676"/>
    <lineage>
        <taxon>Bacteria</taxon>
        <taxon>Bacillati</taxon>
        <taxon>Actinomycetota</taxon>
        <taxon>Actinomycetes</taxon>
        <taxon>Micrococcales</taxon>
        <taxon>Brevibacteriaceae</taxon>
        <taxon>Brevibacterium</taxon>
    </lineage>
</organism>
<evidence type="ECO:0000313" key="2">
    <source>
        <dbReference type="EMBL" id="GAA0035799.1"/>
    </source>
</evidence>
<evidence type="ECO:0000313" key="3">
    <source>
        <dbReference type="Proteomes" id="UP001498238"/>
    </source>
</evidence>